<dbReference type="OrthoDB" id="413008at2759"/>
<protein>
    <recommendedName>
        <fullName evidence="11">Threonine/serine exporter-like N-terminal domain-containing protein</fullName>
    </recommendedName>
</protein>
<feature type="transmembrane region" description="Helical" evidence="6">
    <location>
        <begin position="401"/>
        <end position="428"/>
    </location>
</feature>
<feature type="transmembrane region" description="Helical" evidence="6">
    <location>
        <begin position="252"/>
        <end position="273"/>
    </location>
</feature>
<evidence type="ECO:0000313" key="9">
    <source>
        <dbReference type="EMBL" id="RKP27787.1"/>
    </source>
</evidence>
<keyword evidence="3 6" id="KW-1133">Transmembrane helix</keyword>
<dbReference type="PANTHER" id="PTHR31082:SF4">
    <property type="entry name" value="PHEROMONE-REGULATED MEMBRANE PROTEIN 10"/>
    <property type="match status" value="1"/>
</dbReference>
<dbReference type="Proteomes" id="UP000278143">
    <property type="component" value="Unassembled WGS sequence"/>
</dbReference>
<comment type="subcellular location">
    <subcellularLocation>
        <location evidence="1">Membrane</location>
        <topology evidence="1">Multi-pass membrane protein</topology>
    </subcellularLocation>
</comment>
<evidence type="ECO:0000256" key="2">
    <source>
        <dbReference type="ARBA" id="ARBA00022692"/>
    </source>
</evidence>
<dbReference type="InterPro" id="IPR051361">
    <property type="entry name" value="ThrE/Ser_Exporter"/>
</dbReference>
<feature type="domain" description="Threonine/Serine exporter ThrE" evidence="8">
    <location>
        <begin position="301"/>
        <end position="422"/>
    </location>
</feature>
<name>A0A4P9Z597_9FUNG</name>
<evidence type="ECO:0000256" key="6">
    <source>
        <dbReference type="SAM" id="Phobius"/>
    </source>
</evidence>
<feature type="transmembrane region" description="Helical" evidence="6">
    <location>
        <begin position="142"/>
        <end position="162"/>
    </location>
</feature>
<keyword evidence="10" id="KW-1185">Reference proteome</keyword>
<dbReference type="Pfam" id="PF06738">
    <property type="entry name" value="ThrE"/>
    <property type="match status" value="1"/>
</dbReference>
<reference evidence="10" key="1">
    <citation type="journal article" date="2018" name="Nat. Microbiol.">
        <title>Leveraging single-cell genomics to expand the fungal tree of life.</title>
        <authorList>
            <person name="Ahrendt S.R."/>
            <person name="Quandt C.A."/>
            <person name="Ciobanu D."/>
            <person name="Clum A."/>
            <person name="Salamov A."/>
            <person name="Andreopoulos B."/>
            <person name="Cheng J.F."/>
            <person name="Woyke T."/>
            <person name="Pelin A."/>
            <person name="Henrissat B."/>
            <person name="Reynolds N.K."/>
            <person name="Benny G.L."/>
            <person name="Smith M.E."/>
            <person name="James T.Y."/>
            <person name="Grigoriev I.V."/>
        </authorList>
    </citation>
    <scope>NUCLEOTIDE SEQUENCE [LARGE SCALE GENOMIC DNA]</scope>
    <source>
        <strain evidence="10">Benny S71-1</strain>
    </source>
</reference>
<dbReference type="Pfam" id="PF12821">
    <property type="entry name" value="ThrE_2"/>
    <property type="match status" value="1"/>
</dbReference>
<dbReference type="PANTHER" id="PTHR31082">
    <property type="entry name" value="PHEROMONE-REGULATED MEMBRANE PROTEIN 10"/>
    <property type="match status" value="1"/>
</dbReference>
<feature type="domain" description="Threonine/serine exporter-like N-terminal" evidence="7">
    <location>
        <begin position="35"/>
        <end position="272"/>
    </location>
</feature>
<dbReference type="InterPro" id="IPR024528">
    <property type="entry name" value="ThrE_2"/>
</dbReference>
<evidence type="ECO:0008006" key="11">
    <source>
        <dbReference type="Google" id="ProtNLM"/>
    </source>
</evidence>
<feature type="transmembrane region" description="Helical" evidence="6">
    <location>
        <begin position="168"/>
        <end position="185"/>
    </location>
</feature>
<keyword evidence="4 6" id="KW-0472">Membrane</keyword>
<keyword evidence="2 6" id="KW-0812">Transmembrane</keyword>
<evidence type="ECO:0000256" key="4">
    <source>
        <dbReference type="ARBA" id="ARBA00023136"/>
    </source>
</evidence>
<evidence type="ECO:0000259" key="8">
    <source>
        <dbReference type="Pfam" id="PF12821"/>
    </source>
</evidence>
<sequence>MGGGQQSAGVGPDYVPLPDQLQIAGEIALILLKQDYLMMLCEAMLRFGAPSHRLDHKMERAASKLGLDAAFFTQPGVVQIRFGDPVTRTSETHILRCSNGYNMAKLADSVHLSRAVEQGKMSLDEAVDRLDDLLHMPDQWPWWAELIAYFIASFAGVPLAFSGNWIDASVAGVLGLVVGLMTLLARRLRAYSDLFEVSASVVVSFIAAALHNYVCFWSVALAAVIMVLPGLMLTTSVMELASRCISSGAIRLFYALTIAILMGYGLLLGVELWHIFDDFQVSSKASCASISSWWYFLLMPAIAVSFNIQLQAAPRQWPVMTLTLACGFTTFYFITLYVHSVIAAPAISSFVIGMVGNIYAALTGEPAVVPVLPAILLLVPGSLGVRGTLAFLQQSQNDGLLFAINMIMTSLGITVGLFAAAIVSLSLLPATRRRRTDLMAL</sequence>
<dbReference type="InterPro" id="IPR010619">
    <property type="entry name" value="ThrE-like_N"/>
</dbReference>
<proteinExistence type="inferred from homology"/>
<organism evidence="9 10">
    <name type="scientific">Syncephalis pseudoplumigaleata</name>
    <dbReference type="NCBI Taxonomy" id="1712513"/>
    <lineage>
        <taxon>Eukaryota</taxon>
        <taxon>Fungi</taxon>
        <taxon>Fungi incertae sedis</taxon>
        <taxon>Zoopagomycota</taxon>
        <taxon>Zoopagomycotina</taxon>
        <taxon>Zoopagomycetes</taxon>
        <taxon>Zoopagales</taxon>
        <taxon>Piptocephalidaceae</taxon>
        <taxon>Syncephalis</taxon>
    </lineage>
</organism>
<feature type="transmembrane region" description="Helical" evidence="6">
    <location>
        <begin position="220"/>
        <end position="240"/>
    </location>
</feature>
<dbReference type="AlphaFoldDB" id="A0A4P9Z597"/>
<evidence type="ECO:0000256" key="1">
    <source>
        <dbReference type="ARBA" id="ARBA00004141"/>
    </source>
</evidence>
<feature type="transmembrane region" description="Helical" evidence="6">
    <location>
        <begin position="317"/>
        <end position="335"/>
    </location>
</feature>
<gene>
    <name evidence="9" type="ORF">SYNPS1DRAFT_12161</name>
</gene>
<evidence type="ECO:0000313" key="10">
    <source>
        <dbReference type="Proteomes" id="UP000278143"/>
    </source>
</evidence>
<evidence type="ECO:0000256" key="3">
    <source>
        <dbReference type="ARBA" id="ARBA00022989"/>
    </source>
</evidence>
<feature type="transmembrane region" description="Helical" evidence="6">
    <location>
        <begin position="293"/>
        <end position="310"/>
    </location>
</feature>
<feature type="transmembrane region" description="Helical" evidence="6">
    <location>
        <begin position="367"/>
        <end position="389"/>
    </location>
</feature>
<evidence type="ECO:0000259" key="7">
    <source>
        <dbReference type="Pfam" id="PF06738"/>
    </source>
</evidence>
<dbReference type="EMBL" id="KZ989152">
    <property type="protein sequence ID" value="RKP27787.1"/>
    <property type="molecule type" value="Genomic_DNA"/>
</dbReference>
<feature type="transmembrane region" description="Helical" evidence="6">
    <location>
        <begin position="341"/>
        <end position="360"/>
    </location>
</feature>
<dbReference type="GO" id="GO:0016020">
    <property type="term" value="C:membrane"/>
    <property type="evidence" value="ECO:0007669"/>
    <property type="project" value="UniProtKB-SubCell"/>
</dbReference>
<evidence type="ECO:0000256" key="5">
    <source>
        <dbReference type="ARBA" id="ARBA00034125"/>
    </source>
</evidence>
<accession>A0A4P9Z597</accession>
<dbReference type="GO" id="GO:0022857">
    <property type="term" value="F:transmembrane transporter activity"/>
    <property type="evidence" value="ECO:0007669"/>
    <property type="project" value="InterPro"/>
</dbReference>
<comment type="similarity">
    <text evidence="5">Belongs to the ThrE exporter (TC 2.A.79) family.</text>
</comment>